<dbReference type="Proteomes" id="UP000799440">
    <property type="component" value="Unassembled WGS sequence"/>
</dbReference>
<feature type="transmembrane region" description="Helical" evidence="2">
    <location>
        <begin position="118"/>
        <end position="137"/>
    </location>
</feature>
<protein>
    <submittedName>
        <fullName evidence="3">Uncharacterized protein</fullName>
    </submittedName>
</protein>
<reference evidence="3" key="1">
    <citation type="journal article" date="2020" name="Stud. Mycol.">
        <title>101 Dothideomycetes genomes: a test case for predicting lifestyles and emergence of pathogens.</title>
        <authorList>
            <person name="Haridas S."/>
            <person name="Albert R."/>
            <person name="Binder M."/>
            <person name="Bloem J."/>
            <person name="Labutti K."/>
            <person name="Salamov A."/>
            <person name="Andreopoulos B."/>
            <person name="Baker S."/>
            <person name="Barry K."/>
            <person name="Bills G."/>
            <person name="Bluhm B."/>
            <person name="Cannon C."/>
            <person name="Castanera R."/>
            <person name="Culley D."/>
            <person name="Daum C."/>
            <person name="Ezra D."/>
            <person name="Gonzalez J."/>
            <person name="Henrissat B."/>
            <person name="Kuo A."/>
            <person name="Liang C."/>
            <person name="Lipzen A."/>
            <person name="Lutzoni F."/>
            <person name="Magnuson J."/>
            <person name="Mondo S."/>
            <person name="Nolan M."/>
            <person name="Ohm R."/>
            <person name="Pangilinan J."/>
            <person name="Park H.-J."/>
            <person name="Ramirez L."/>
            <person name="Alfaro M."/>
            <person name="Sun H."/>
            <person name="Tritt A."/>
            <person name="Yoshinaga Y."/>
            <person name="Zwiers L.-H."/>
            <person name="Turgeon B."/>
            <person name="Goodwin S."/>
            <person name="Spatafora J."/>
            <person name="Crous P."/>
            <person name="Grigoriev I."/>
        </authorList>
    </citation>
    <scope>NUCLEOTIDE SEQUENCE</scope>
    <source>
        <strain evidence="3">CBS 119925</strain>
    </source>
</reference>
<feature type="transmembrane region" description="Helical" evidence="2">
    <location>
        <begin position="39"/>
        <end position="67"/>
    </location>
</feature>
<keyword evidence="2" id="KW-1133">Transmembrane helix</keyword>
<proteinExistence type="predicted"/>
<evidence type="ECO:0000256" key="1">
    <source>
        <dbReference type="SAM" id="MobiDB-lite"/>
    </source>
</evidence>
<keyword evidence="4" id="KW-1185">Reference proteome</keyword>
<evidence type="ECO:0000256" key="2">
    <source>
        <dbReference type="SAM" id="Phobius"/>
    </source>
</evidence>
<dbReference type="EMBL" id="MU006581">
    <property type="protein sequence ID" value="KAF2745591.1"/>
    <property type="molecule type" value="Genomic_DNA"/>
</dbReference>
<evidence type="ECO:0000313" key="3">
    <source>
        <dbReference type="EMBL" id="KAF2745591.1"/>
    </source>
</evidence>
<dbReference type="OrthoDB" id="3540210at2759"/>
<feature type="transmembrane region" description="Helical" evidence="2">
    <location>
        <begin position="552"/>
        <end position="577"/>
    </location>
</feature>
<feature type="transmembrane region" description="Helical" evidence="2">
    <location>
        <begin position="87"/>
        <end position="106"/>
    </location>
</feature>
<sequence length="682" mass="76672">MNNYSVPFEPAVYTGVWTNWSKGKVLGTTLTVNQRDSNLLVAFLALFASYAGTSFFRISCFALHHFYSSKAPRSVLYHQRQAILRNAYSGASAAAALAQLLWTGRVYSRKRGLLRQTLPLLVFGVAITVAFFFASLYSSRISELTGDEVMIVNPTAHLWSTQPDVKYDEDLMYNVVNQYISKRWNAYANYAQTCYDDDNRRGGDCNFYYKPRLYTKIDRNASCPFTSGICRSASKNLKIDTGYLDTHADLGLNTPPSQRLQFRQVLHCAPISTDGYAIAVNATTSRVDYHYGRIVGQDSDVTYSQLSDRDDSNPGALRLEQPSYSVGAAIAWTQAGEYSETAAIRSWLPIPELRENNFDITLIWLSGQRVKYPKAVEDPWFSAHSAHQPGSADQQFYRADEPRSPLACTSQFEVCVPDGPGKRRCTQPGGMLDHVALKTSAPNDTFVLEKDFITKEVFNHLSLDIPFSVLGDNVLEARYTMRHGRQIALPDDQWQREVIRWSNIMLSTVQGRAVDLAIGPWDPRLCSLNIMCPTNKVELRYARSQKVRSTAYANFSVLGLSITLGVGGLVVFLQLLLESFYIHSSRLGVKRYKYQRLEWCVNGTLQLQRLAHEELGYGKWSKCDDHVPLEDDDSPLAVLNLKNVKHPRLSGRPVIKRQDTESGTILPLSSQPTLVEAEQPGK</sequence>
<organism evidence="3 4">
    <name type="scientific">Sporormia fimetaria CBS 119925</name>
    <dbReference type="NCBI Taxonomy" id="1340428"/>
    <lineage>
        <taxon>Eukaryota</taxon>
        <taxon>Fungi</taxon>
        <taxon>Dikarya</taxon>
        <taxon>Ascomycota</taxon>
        <taxon>Pezizomycotina</taxon>
        <taxon>Dothideomycetes</taxon>
        <taxon>Pleosporomycetidae</taxon>
        <taxon>Pleosporales</taxon>
        <taxon>Sporormiaceae</taxon>
        <taxon>Sporormia</taxon>
    </lineage>
</organism>
<feature type="compositionally biased region" description="Polar residues" evidence="1">
    <location>
        <begin position="662"/>
        <end position="673"/>
    </location>
</feature>
<name>A0A6A6V8F2_9PLEO</name>
<keyword evidence="2" id="KW-0812">Transmembrane</keyword>
<feature type="region of interest" description="Disordered" evidence="1">
    <location>
        <begin position="662"/>
        <end position="682"/>
    </location>
</feature>
<evidence type="ECO:0000313" key="4">
    <source>
        <dbReference type="Proteomes" id="UP000799440"/>
    </source>
</evidence>
<accession>A0A6A6V8F2</accession>
<gene>
    <name evidence="3" type="ORF">M011DRAFT_478755</name>
</gene>
<keyword evidence="2" id="KW-0472">Membrane</keyword>
<dbReference type="AlphaFoldDB" id="A0A6A6V8F2"/>